<keyword evidence="8 10" id="KW-0594">Phospholipid biosynthesis</keyword>
<name>A0A3D9RNY1_9BACL</name>
<keyword evidence="2 10" id="KW-0444">Lipid biosynthesis</keyword>
<evidence type="ECO:0000256" key="9">
    <source>
        <dbReference type="ARBA" id="ARBA00023264"/>
    </source>
</evidence>
<evidence type="ECO:0000256" key="4">
    <source>
        <dbReference type="ARBA" id="ARBA00022692"/>
    </source>
</evidence>
<dbReference type="OrthoDB" id="9777124at2"/>
<dbReference type="UniPathway" id="UPA00085"/>
<evidence type="ECO:0000256" key="8">
    <source>
        <dbReference type="ARBA" id="ARBA00023209"/>
    </source>
</evidence>
<evidence type="ECO:0000256" key="1">
    <source>
        <dbReference type="ARBA" id="ARBA00022475"/>
    </source>
</evidence>
<dbReference type="InterPro" id="IPR003811">
    <property type="entry name" value="G3P_acylTferase_PlsY"/>
</dbReference>
<accession>A0A3D9RNY1</accession>
<dbReference type="SMART" id="SM01207">
    <property type="entry name" value="G3P_acyltransf"/>
    <property type="match status" value="1"/>
</dbReference>
<reference evidence="11 12" key="1">
    <citation type="submission" date="2018-08" db="EMBL/GenBank/DDBJ databases">
        <title>Genomic Encyclopedia of Type Strains, Phase III (KMG-III): the genomes of soil and plant-associated and newly described type strains.</title>
        <authorList>
            <person name="Whitman W."/>
        </authorList>
    </citation>
    <scope>NUCLEOTIDE SEQUENCE [LARGE SCALE GENOMIC DNA]</scope>
    <source>
        <strain evidence="11 12">CGMCC 1.10966</strain>
    </source>
</reference>
<evidence type="ECO:0000256" key="10">
    <source>
        <dbReference type="HAMAP-Rule" id="MF_01043"/>
    </source>
</evidence>
<dbReference type="GO" id="GO:0005886">
    <property type="term" value="C:plasma membrane"/>
    <property type="evidence" value="ECO:0007669"/>
    <property type="project" value="UniProtKB-SubCell"/>
</dbReference>
<dbReference type="Pfam" id="PF02660">
    <property type="entry name" value="G3P_acyltransf"/>
    <property type="match status" value="1"/>
</dbReference>
<feature type="transmembrane region" description="Helical" evidence="10">
    <location>
        <begin position="6"/>
        <end position="26"/>
    </location>
</feature>
<evidence type="ECO:0000256" key="5">
    <source>
        <dbReference type="ARBA" id="ARBA00022989"/>
    </source>
</evidence>
<keyword evidence="1 10" id="KW-1003">Cell membrane</keyword>
<comment type="subunit">
    <text evidence="10">Probably interacts with PlsX.</text>
</comment>
<evidence type="ECO:0000313" key="11">
    <source>
        <dbReference type="EMBL" id="REE81517.1"/>
    </source>
</evidence>
<comment type="function">
    <text evidence="10">Catalyzes the transfer of an acyl group from acyl-phosphate (acyl-PO(4)) to glycerol-3-phosphate (G3P) to form lysophosphatidic acid (LPA). This enzyme utilizes acyl-phosphate as fatty acyl donor, but not acyl-CoA or acyl-ACP.</text>
</comment>
<comment type="pathway">
    <text evidence="10">Lipid metabolism; phospholipid metabolism.</text>
</comment>
<feature type="transmembrane region" description="Helical" evidence="10">
    <location>
        <begin position="153"/>
        <end position="186"/>
    </location>
</feature>
<dbReference type="EC" id="2.3.1.275" evidence="10"/>
<dbReference type="RefSeq" id="WP_116190034.1">
    <property type="nucleotide sequence ID" value="NZ_QTTN01000018.1"/>
</dbReference>
<gene>
    <name evidence="10" type="primary">plsY</name>
    <name evidence="11" type="ORF">A8990_11841</name>
</gene>
<evidence type="ECO:0000256" key="2">
    <source>
        <dbReference type="ARBA" id="ARBA00022516"/>
    </source>
</evidence>
<evidence type="ECO:0000256" key="3">
    <source>
        <dbReference type="ARBA" id="ARBA00022679"/>
    </source>
</evidence>
<comment type="similarity">
    <text evidence="10">Belongs to the PlsY family.</text>
</comment>
<keyword evidence="9 10" id="KW-1208">Phospholipid metabolism</keyword>
<keyword evidence="6 10" id="KW-0443">Lipid metabolism</keyword>
<organism evidence="11 12">
    <name type="scientific">Paenibacillus taihuensis</name>
    <dbReference type="NCBI Taxonomy" id="1156355"/>
    <lineage>
        <taxon>Bacteria</taxon>
        <taxon>Bacillati</taxon>
        <taxon>Bacillota</taxon>
        <taxon>Bacilli</taxon>
        <taxon>Bacillales</taxon>
        <taxon>Paenibacillaceae</taxon>
        <taxon>Paenibacillus</taxon>
    </lineage>
</organism>
<keyword evidence="3 10" id="KW-0808">Transferase</keyword>
<keyword evidence="7 10" id="KW-0472">Membrane</keyword>
<sequence length="205" mass="22417">MIVIWTLLAFLSGGLMFSYWLGLLANHNLKEVGDGNPGALNLWQAAGYSYGLCGILLDFLKGYVPIFWLIQTDAVTGYELVLPCAAAVLGHMFSPFMKLRGGKAIAVTFGVWSALTAFTASLAYAIILAILLLTGRLLNKGKPTSSQADGFQVVLGMLVLTIFVILFDYSGAVISFGIVNLLLLLYSHRRELRRFISALELHIKR</sequence>
<keyword evidence="12" id="KW-1185">Reference proteome</keyword>
<keyword evidence="4 10" id="KW-0812">Transmembrane</keyword>
<dbReference type="PANTHER" id="PTHR30309:SF1">
    <property type="entry name" value="GLYCEROL-3-PHOSPHATE ACYLTRANSFERASE 1"/>
    <property type="match status" value="1"/>
</dbReference>
<protein>
    <recommendedName>
        <fullName evidence="10">Glycerol-3-phosphate acyltransferase</fullName>
    </recommendedName>
    <alternativeName>
        <fullName evidence="10">Acyl-PO4 G3P acyltransferase</fullName>
    </alternativeName>
    <alternativeName>
        <fullName evidence="10">Acyl-phosphate--glycerol-3-phosphate acyltransferase</fullName>
    </alternativeName>
    <alternativeName>
        <fullName evidence="10">G3P acyltransferase</fullName>
        <shortName evidence="10">GPAT</shortName>
        <ecNumber evidence="10">2.3.1.275</ecNumber>
    </alternativeName>
    <alternativeName>
        <fullName evidence="10">Lysophosphatidic acid synthase</fullName>
        <shortName evidence="10">LPA synthase</shortName>
    </alternativeName>
</protein>
<dbReference type="AlphaFoldDB" id="A0A3D9RNY1"/>
<dbReference type="Proteomes" id="UP000256304">
    <property type="component" value="Unassembled WGS sequence"/>
</dbReference>
<comment type="caution">
    <text evidence="11">The sequence shown here is derived from an EMBL/GenBank/DDBJ whole genome shotgun (WGS) entry which is preliminary data.</text>
</comment>
<comment type="subcellular location">
    <subcellularLocation>
        <location evidence="10">Cell membrane</location>
        <topology evidence="10">Multi-pass membrane protein</topology>
    </subcellularLocation>
</comment>
<keyword evidence="11" id="KW-0012">Acyltransferase</keyword>
<evidence type="ECO:0000256" key="6">
    <source>
        <dbReference type="ARBA" id="ARBA00023098"/>
    </source>
</evidence>
<keyword evidence="5 10" id="KW-1133">Transmembrane helix</keyword>
<dbReference type="HAMAP" id="MF_01043">
    <property type="entry name" value="PlsY"/>
    <property type="match status" value="1"/>
</dbReference>
<dbReference type="PANTHER" id="PTHR30309">
    <property type="entry name" value="INNER MEMBRANE PROTEIN YGIH"/>
    <property type="match status" value="1"/>
</dbReference>
<proteinExistence type="inferred from homology"/>
<comment type="caution">
    <text evidence="10">Lacks conserved residue(s) required for the propagation of feature annotation.</text>
</comment>
<dbReference type="GO" id="GO:0043772">
    <property type="term" value="F:acyl-phosphate glycerol-3-phosphate acyltransferase activity"/>
    <property type="evidence" value="ECO:0007669"/>
    <property type="project" value="UniProtKB-UniRule"/>
</dbReference>
<evidence type="ECO:0000256" key="7">
    <source>
        <dbReference type="ARBA" id="ARBA00023136"/>
    </source>
</evidence>
<dbReference type="GO" id="GO:0008654">
    <property type="term" value="P:phospholipid biosynthetic process"/>
    <property type="evidence" value="ECO:0007669"/>
    <property type="project" value="UniProtKB-UniRule"/>
</dbReference>
<evidence type="ECO:0000313" key="12">
    <source>
        <dbReference type="Proteomes" id="UP000256304"/>
    </source>
</evidence>
<dbReference type="EMBL" id="QTTN01000018">
    <property type="protein sequence ID" value="REE81517.1"/>
    <property type="molecule type" value="Genomic_DNA"/>
</dbReference>
<comment type="catalytic activity">
    <reaction evidence="10">
        <text>an acyl phosphate + sn-glycerol 3-phosphate = a 1-acyl-sn-glycero-3-phosphate + phosphate</text>
        <dbReference type="Rhea" id="RHEA:34075"/>
        <dbReference type="ChEBI" id="CHEBI:43474"/>
        <dbReference type="ChEBI" id="CHEBI:57597"/>
        <dbReference type="ChEBI" id="CHEBI:57970"/>
        <dbReference type="ChEBI" id="CHEBI:59918"/>
        <dbReference type="EC" id="2.3.1.275"/>
    </reaction>
</comment>
<feature type="transmembrane region" description="Helical" evidence="10">
    <location>
        <begin position="109"/>
        <end position="133"/>
    </location>
</feature>